<comment type="similarity">
    <text evidence="2 13">Belongs to the DNA polymerase type-B family.</text>
</comment>
<evidence type="ECO:0000256" key="12">
    <source>
        <dbReference type="ARBA" id="ARBA00049244"/>
    </source>
</evidence>
<dbReference type="Gene3D" id="3.90.1600.10">
    <property type="entry name" value="Palm domain of DNA polymerase"/>
    <property type="match status" value="1"/>
</dbReference>
<feature type="domain" description="DNA polymerase delta/zeta catalytic subunit N-terminal" evidence="16">
    <location>
        <begin position="69"/>
        <end position="159"/>
    </location>
</feature>
<keyword evidence="13" id="KW-0238">DNA-binding</keyword>
<dbReference type="InterPro" id="IPR043502">
    <property type="entry name" value="DNA/RNA_pol_sf"/>
</dbReference>
<evidence type="ECO:0000256" key="9">
    <source>
        <dbReference type="ARBA" id="ARBA00023004"/>
    </source>
</evidence>
<feature type="domain" description="DNA-directed DNA polymerase family B multifunctional" evidence="15">
    <location>
        <begin position="1180"/>
        <end position="1515"/>
    </location>
</feature>
<feature type="region of interest" description="Disordered" evidence="14">
    <location>
        <begin position="378"/>
        <end position="492"/>
    </location>
</feature>
<dbReference type="Pfam" id="PF00136">
    <property type="entry name" value="DNA_pol_B"/>
    <property type="match status" value="2"/>
</dbReference>
<feature type="region of interest" description="Disordered" evidence="14">
    <location>
        <begin position="339"/>
        <end position="363"/>
    </location>
</feature>
<evidence type="ECO:0000313" key="18">
    <source>
        <dbReference type="Proteomes" id="UP001230188"/>
    </source>
</evidence>
<dbReference type="InterPro" id="IPR017964">
    <property type="entry name" value="DNA-dir_DNA_pol_B_CS"/>
</dbReference>
<feature type="domain" description="DNA-directed DNA polymerase family B multifunctional" evidence="15">
    <location>
        <begin position="952"/>
        <end position="1098"/>
    </location>
</feature>
<evidence type="ECO:0000256" key="1">
    <source>
        <dbReference type="ARBA" id="ARBA00001966"/>
    </source>
</evidence>
<dbReference type="SUPFAM" id="SSF56672">
    <property type="entry name" value="DNA/RNA polymerases"/>
    <property type="match status" value="1"/>
</dbReference>
<evidence type="ECO:0000256" key="8">
    <source>
        <dbReference type="ARBA" id="ARBA00022932"/>
    </source>
</evidence>
<feature type="region of interest" description="Disordered" evidence="14">
    <location>
        <begin position="1090"/>
        <end position="1116"/>
    </location>
</feature>
<dbReference type="InterPro" id="IPR012337">
    <property type="entry name" value="RNaseH-like_sf"/>
</dbReference>
<dbReference type="SUPFAM" id="SSF53098">
    <property type="entry name" value="Ribonuclease H-like"/>
    <property type="match status" value="1"/>
</dbReference>
<evidence type="ECO:0000256" key="11">
    <source>
        <dbReference type="ARBA" id="ARBA00023204"/>
    </source>
</evidence>
<protein>
    <recommendedName>
        <fullName evidence="13">DNA polymerase</fullName>
        <ecNumber evidence="13">2.7.7.7</ecNumber>
    </recommendedName>
</protein>
<dbReference type="PRINTS" id="PR00106">
    <property type="entry name" value="DNAPOLB"/>
</dbReference>
<dbReference type="Proteomes" id="UP001230188">
    <property type="component" value="Unassembled WGS sequence"/>
</dbReference>
<dbReference type="InterPro" id="IPR006172">
    <property type="entry name" value="DNA-dir_DNA_pol_B"/>
</dbReference>
<dbReference type="GO" id="GO:0005634">
    <property type="term" value="C:nucleus"/>
    <property type="evidence" value="ECO:0007669"/>
    <property type="project" value="TreeGrafter"/>
</dbReference>
<dbReference type="Gene3D" id="1.10.287.690">
    <property type="entry name" value="Helix hairpin bin"/>
    <property type="match status" value="1"/>
</dbReference>
<dbReference type="PANTHER" id="PTHR45812:SF1">
    <property type="entry name" value="DNA POLYMERASE ZETA CATALYTIC SUBUNIT"/>
    <property type="match status" value="1"/>
</dbReference>
<gene>
    <name evidence="17" type="ORF">CTAYLR_007119</name>
</gene>
<dbReference type="GO" id="GO:0051536">
    <property type="term" value="F:iron-sulfur cluster binding"/>
    <property type="evidence" value="ECO:0007669"/>
    <property type="project" value="UniProtKB-KW"/>
</dbReference>
<dbReference type="Gene3D" id="3.30.420.10">
    <property type="entry name" value="Ribonuclease H-like superfamily/Ribonuclease H"/>
    <property type="match status" value="1"/>
</dbReference>
<dbReference type="Gene3D" id="1.10.132.60">
    <property type="entry name" value="DNA polymerase family B, C-terminal domain"/>
    <property type="match status" value="1"/>
</dbReference>
<keyword evidence="9" id="KW-0408">Iron</keyword>
<feature type="compositionally biased region" description="Basic and acidic residues" evidence="14">
    <location>
        <begin position="402"/>
        <end position="418"/>
    </location>
</feature>
<dbReference type="PANTHER" id="PTHR45812">
    <property type="entry name" value="DNA POLYMERASE ZETA CATALYTIC SUBUNIT"/>
    <property type="match status" value="1"/>
</dbReference>
<proteinExistence type="inferred from homology"/>
<dbReference type="Pfam" id="PF24055">
    <property type="entry name" value="POL3_N"/>
    <property type="match status" value="1"/>
</dbReference>
<organism evidence="17 18">
    <name type="scientific">Chrysophaeum taylorii</name>
    <dbReference type="NCBI Taxonomy" id="2483200"/>
    <lineage>
        <taxon>Eukaryota</taxon>
        <taxon>Sar</taxon>
        <taxon>Stramenopiles</taxon>
        <taxon>Ochrophyta</taxon>
        <taxon>Pelagophyceae</taxon>
        <taxon>Pelagomonadales</taxon>
        <taxon>Pelagomonadaceae</taxon>
        <taxon>Chrysophaeum</taxon>
    </lineage>
</organism>
<evidence type="ECO:0000313" key="17">
    <source>
        <dbReference type="EMBL" id="KAJ8599554.1"/>
    </source>
</evidence>
<dbReference type="InterPro" id="IPR023211">
    <property type="entry name" value="DNA_pol_palm_dom_sf"/>
</dbReference>
<dbReference type="GO" id="GO:0003677">
    <property type="term" value="F:DNA binding"/>
    <property type="evidence" value="ECO:0007669"/>
    <property type="project" value="UniProtKB-KW"/>
</dbReference>
<reference evidence="17" key="1">
    <citation type="submission" date="2023-01" db="EMBL/GenBank/DDBJ databases">
        <title>Metagenome sequencing of chrysophaentin producing Chrysophaeum taylorii.</title>
        <authorList>
            <person name="Davison J."/>
            <person name="Bewley C."/>
        </authorList>
    </citation>
    <scope>NUCLEOTIDE SEQUENCE</scope>
    <source>
        <strain evidence="17">NIES-1699</strain>
    </source>
</reference>
<dbReference type="EMBL" id="JAQMWT010000553">
    <property type="protein sequence ID" value="KAJ8599554.1"/>
    <property type="molecule type" value="Genomic_DNA"/>
</dbReference>
<dbReference type="InterPro" id="IPR036397">
    <property type="entry name" value="RNaseH_sf"/>
</dbReference>
<dbReference type="Gene3D" id="3.30.342.10">
    <property type="entry name" value="DNA Polymerase, chain B, domain 1"/>
    <property type="match status" value="1"/>
</dbReference>
<evidence type="ECO:0000256" key="10">
    <source>
        <dbReference type="ARBA" id="ARBA00023014"/>
    </source>
</evidence>
<keyword evidence="10" id="KW-0411">Iron-sulfur</keyword>
<dbReference type="GO" id="GO:0000166">
    <property type="term" value="F:nucleotide binding"/>
    <property type="evidence" value="ECO:0007669"/>
    <property type="project" value="InterPro"/>
</dbReference>
<keyword evidence="4 13" id="KW-0548">Nucleotidyltransferase</keyword>
<dbReference type="InterPro" id="IPR030559">
    <property type="entry name" value="PolZ_Rev3"/>
</dbReference>
<comment type="caution">
    <text evidence="17">The sequence shown here is derived from an EMBL/GenBank/DDBJ whole genome shotgun (WGS) entry which is preliminary data.</text>
</comment>
<evidence type="ECO:0000256" key="5">
    <source>
        <dbReference type="ARBA" id="ARBA00022723"/>
    </source>
</evidence>
<dbReference type="SMART" id="SM00486">
    <property type="entry name" value="POLBc"/>
    <property type="match status" value="1"/>
</dbReference>
<feature type="compositionally biased region" description="Acidic residues" evidence="14">
    <location>
        <begin position="1107"/>
        <end position="1116"/>
    </location>
</feature>
<feature type="compositionally biased region" description="Basic residues" evidence="14">
    <location>
        <begin position="677"/>
        <end position="687"/>
    </location>
</feature>
<evidence type="ECO:0000256" key="4">
    <source>
        <dbReference type="ARBA" id="ARBA00022695"/>
    </source>
</evidence>
<dbReference type="GO" id="GO:0046872">
    <property type="term" value="F:metal ion binding"/>
    <property type="evidence" value="ECO:0007669"/>
    <property type="project" value="UniProtKB-KW"/>
</dbReference>
<evidence type="ECO:0000256" key="13">
    <source>
        <dbReference type="RuleBase" id="RU000442"/>
    </source>
</evidence>
<dbReference type="GO" id="GO:0000724">
    <property type="term" value="P:double-strand break repair via homologous recombination"/>
    <property type="evidence" value="ECO:0007669"/>
    <property type="project" value="TreeGrafter"/>
</dbReference>
<feature type="compositionally biased region" description="Acidic residues" evidence="14">
    <location>
        <begin position="441"/>
        <end position="457"/>
    </location>
</feature>
<keyword evidence="8 13" id="KW-0239">DNA-directed DNA polymerase</keyword>
<dbReference type="GO" id="GO:0016035">
    <property type="term" value="C:zeta DNA polymerase complex"/>
    <property type="evidence" value="ECO:0007669"/>
    <property type="project" value="InterPro"/>
</dbReference>
<evidence type="ECO:0000256" key="2">
    <source>
        <dbReference type="ARBA" id="ARBA00005755"/>
    </source>
</evidence>
<dbReference type="GO" id="GO:0006260">
    <property type="term" value="P:DNA replication"/>
    <property type="evidence" value="ECO:0007669"/>
    <property type="project" value="UniProtKB-KW"/>
</dbReference>
<keyword evidence="3 13" id="KW-0808">Transferase</keyword>
<keyword evidence="18" id="KW-1185">Reference proteome</keyword>
<evidence type="ECO:0000256" key="7">
    <source>
        <dbReference type="ARBA" id="ARBA00022833"/>
    </source>
</evidence>
<feature type="region of interest" description="Disordered" evidence="14">
    <location>
        <begin position="976"/>
        <end position="1014"/>
    </location>
</feature>
<dbReference type="EC" id="2.7.7.7" evidence="13"/>
<comment type="cofactor">
    <cofactor evidence="1">
        <name>[4Fe-4S] cluster</name>
        <dbReference type="ChEBI" id="CHEBI:49883"/>
    </cofactor>
</comment>
<dbReference type="InterPro" id="IPR056435">
    <property type="entry name" value="DPOD/Z_N"/>
</dbReference>
<keyword evidence="5" id="KW-0479">Metal-binding</keyword>
<evidence type="ECO:0000256" key="3">
    <source>
        <dbReference type="ARBA" id="ARBA00022679"/>
    </source>
</evidence>
<evidence type="ECO:0000259" key="16">
    <source>
        <dbReference type="Pfam" id="PF24055"/>
    </source>
</evidence>
<keyword evidence="13" id="KW-0235">DNA replication</keyword>
<feature type="compositionally biased region" description="Acidic residues" evidence="14">
    <location>
        <begin position="419"/>
        <end position="432"/>
    </location>
</feature>
<keyword evidence="11" id="KW-0234">DNA repair</keyword>
<dbReference type="GO" id="GO:0042276">
    <property type="term" value="P:error-prone translesion synthesis"/>
    <property type="evidence" value="ECO:0007669"/>
    <property type="project" value="TreeGrafter"/>
</dbReference>
<evidence type="ECO:0000259" key="15">
    <source>
        <dbReference type="Pfam" id="PF00136"/>
    </source>
</evidence>
<feature type="compositionally biased region" description="Low complexity" evidence="14">
    <location>
        <begin position="346"/>
        <end position="356"/>
    </location>
</feature>
<name>A0AAD7U9C2_9STRA</name>
<evidence type="ECO:0000256" key="6">
    <source>
        <dbReference type="ARBA" id="ARBA00022763"/>
    </source>
</evidence>
<accession>A0AAD7U9C2</accession>
<sequence length="1693" mass="187455">MVRLLEEASVEMYPVFVKGYIGSTPEKGAVRGLDYFSYPSGWERPINSPVVRIFGTTPMGQKVTAHVHGFFPYFYARPVAEESEAGRAERWETYGDEEFEAECASVETALDECLARESDDAAGVRRRVRSVLPASLVPFYGYHTGPKRFARIELFDPSDQRRAAELLFKGVVKKGDGDIVRLQPHESHVSFEMRFMVDFGLFGLAPVTLRSCRFRHAPSPRCDDRLRCRAAEAMTTQGAQEGHHLVADAEFWDTGVVAISFSEKHRCTSDDAIEVDACCAKIARAVVRERDSLQFGADCFSALPSLRDLFDEEARRLRADHVDDDKIREILAVSQEWLTPPDDWDAAPPSDDASTPRTGATIKNRGFWARELARLRHAGAPVSRPSSVSQAPLPASEADAETQEHEQLRAEFDEHYLNDDEDDEREDVDDTNAADHGEGRSDDDDDDAPSKEEEEDASSERRRPEAQQEQVVPPPRARQRSSPRRLTFASSQSSVHCEWSGKQLVIAPRRAPPSPAAVVASLADGGEYAGVVPEVVSTRLFYSERADFCAKSQREFSRYQTKDTAVWTSDVDALPVFDAVKAAKLAKPVLKGCTVEGASLAGWTSLLDGCDARVRDGIVAAPLARPPSRVDVEKWIAECNDKPTAYRFARARPEVAAYATPVDDDAFDGGASSPPKRTPRPSAKMRSKAGDAGGCRVSVLALEVLPANSKKRVRPQPRDDAVLAVAWRFRERFDDDASDAAGCVLVGDHEETKRAVHLATKIPRLDVRVVADERAALQLVADLVCRADPDVLVGWDLERDSFAFLADRARDAYKMDLVVEMSRVRGVKPPQTAPMLPAGKADGTEQRSSRYEASGIEVFGRMSLNAWREVSRDDFAKMRSYTLEAASEHLLKTRLPRYSPSHLAERFQSTSPLARARAVLHVARCCETCLTVVTELNTVGRAAEVARLFGMPLDEALFRGSQHRVEAVLLRIAKPRDPTTNPLERRRSKKHKSGYLPDEAPPPPPPDGGSDTTRRRWFVFSSPARAQVQNQPGLEAIAMTLEPSSRVYHEPVAVLDFRSLYPSMIIAYNLCFSTLICRLLKTPDTAIPERKTLKRRPREQQPRDEFSSDEAGDDLDGVDFYENVAVPAETHPAAAALSTPPNPHEQQQPASAATWGRLGICSYRPDAESAAALEHAEQFGARVYVAPNGAVFAPRRAREGLLPRALREILAARVMVKDAMKRAAKRSDAAEVRRLDARQLALKLLANVTYGYCSASFSGRQPCADLADAIVRSGRATLEVAIDRAGGAARPDALDNPVKYGDTDSLFVELPGRSLESAIAWGRRFAAAVTRDNPPAVALKFEYVFHGCVLQSKKRYAGLGFEDARGGRGTFFCKGMEPIRRDQCAFVADTVEKVLRALFTTRNLSVAKGAVVRAIESAYAGRRSLQDFVFRFQAKLGEYKREDANKVALVAKDLNKRGARILSRERVAFVITADFVHGANQLYRRARDVESATEGTVDVAYYVERQLLPALDRILGLVGIDVERWHSSIPQHDRQRAAYRLRDRLMRDEDYAEGTRRKLFITDHFRTDLCQLCHANRTQNVLCAACAARPAAALASAAAAVRDAERANARLTKDCVACAAAPDRTSTDPHHWRCPTSAFELHARPCDSFDCAVAYARRRVQSDAAASRERYASFEAIYPRRVADSLSDPGCRT</sequence>
<dbReference type="GO" id="GO:0003887">
    <property type="term" value="F:DNA-directed DNA polymerase activity"/>
    <property type="evidence" value="ECO:0007669"/>
    <property type="project" value="UniProtKB-KW"/>
</dbReference>
<evidence type="ECO:0000256" key="14">
    <source>
        <dbReference type="SAM" id="MobiDB-lite"/>
    </source>
</evidence>
<keyword evidence="6" id="KW-0227">DNA damage</keyword>
<dbReference type="InterPro" id="IPR006134">
    <property type="entry name" value="DNA-dir_DNA_pol_B_multi_dom"/>
</dbReference>
<comment type="catalytic activity">
    <reaction evidence="12 13">
        <text>DNA(n) + a 2'-deoxyribonucleoside 5'-triphosphate = DNA(n+1) + diphosphate</text>
        <dbReference type="Rhea" id="RHEA:22508"/>
        <dbReference type="Rhea" id="RHEA-COMP:17339"/>
        <dbReference type="Rhea" id="RHEA-COMP:17340"/>
        <dbReference type="ChEBI" id="CHEBI:33019"/>
        <dbReference type="ChEBI" id="CHEBI:61560"/>
        <dbReference type="ChEBI" id="CHEBI:173112"/>
        <dbReference type="EC" id="2.7.7.7"/>
    </reaction>
</comment>
<keyword evidence="7" id="KW-0862">Zinc</keyword>
<feature type="region of interest" description="Disordered" evidence="14">
    <location>
        <begin position="663"/>
        <end position="691"/>
    </location>
</feature>
<dbReference type="PROSITE" id="PS00116">
    <property type="entry name" value="DNA_POLYMERASE_B"/>
    <property type="match status" value="1"/>
</dbReference>
<dbReference type="FunFam" id="1.10.287.690:FF:000002">
    <property type="entry name" value="DNA polymerase zeta"/>
    <property type="match status" value="1"/>
</dbReference>
<dbReference type="InterPro" id="IPR042087">
    <property type="entry name" value="DNA_pol_B_thumb"/>
</dbReference>